<gene>
    <name evidence="3" type="ORF">QR680_005835</name>
</gene>
<dbReference type="AlphaFoldDB" id="A0AA39HTI8"/>
<organism evidence="3 4">
    <name type="scientific">Steinernema hermaphroditum</name>
    <dbReference type="NCBI Taxonomy" id="289476"/>
    <lineage>
        <taxon>Eukaryota</taxon>
        <taxon>Metazoa</taxon>
        <taxon>Ecdysozoa</taxon>
        <taxon>Nematoda</taxon>
        <taxon>Chromadorea</taxon>
        <taxon>Rhabditida</taxon>
        <taxon>Tylenchina</taxon>
        <taxon>Panagrolaimomorpha</taxon>
        <taxon>Strongyloidoidea</taxon>
        <taxon>Steinernematidae</taxon>
        <taxon>Steinernema</taxon>
    </lineage>
</organism>
<feature type="region of interest" description="Disordered" evidence="2">
    <location>
        <begin position="1"/>
        <end position="36"/>
    </location>
</feature>
<protein>
    <recommendedName>
        <fullName evidence="5">BZIP domain-containing protein</fullName>
    </recommendedName>
</protein>
<feature type="coiled-coil region" evidence="1">
    <location>
        <begin position="166"/>
        <end position="214"/>
    </location>
</feature>
<comment type="caution">
    <text evidence="3">The sequence shown here is derived from an EMBL/GenBank/DDBJ whole genome shotgun (WGS) entry which is preliminary data.</text>
</comment>
<evidence type="ECO:0000256" key="2">
    <source>
        <dbReference type="SAM" id="MobiDB-lite"/>
    </source>
</evidence>
<reference evidence="3" key="1">
    <citation type="submission" date="2023-06" db="EMBL/GenBank/DDBJ databases">
        <title>Genomic analysis of the entomopathogenic nematode Steinernema hermaphroditum.</title>
        <authorList>
            <person name="Schwarz E.M."/>
            <person name="Heppert J.K."/>
            <person name="Baniya A."/>
            <person name="Schwartz H.T."/>
            <person name="Tan C.-H."/>
            <person name="Antoshechkin I."/>
            <person name="Sternberg P.W."/>
            <person name="Goodrich-Blair H."/>
            <person name="Dillman A.R."/>
        </authorList>
    </citation>
    <scope>NUCLEOTIDE SEQUENCE</scope>
    <source>
        <strain evidence="3">PS9179</strain>
        <tissue evidence="3">Whole animal</tissue>
    </source>
</reference>
<evidence type="ECO:0000313" key="3">
    <source>
        <dbReference type="EMBL" id="KAK0411772.1"/>
    </source>
</evidence>
<keyword evidence="1" id="KW-0175">Coiled coil</keyword>
<feature type="compositionally biased region" description="Basic and acidic residues" evidence="2">
    <location>
        <begin position="58"/>
        <end position="73"/>
    </location>
</feature>
<evidence type="ECO:0008006" key="5">
    <source>
        <dbReference type="Google" id="ProtNLM"/>
    </source>
</evidence>
<keyword evidence="4" id="KW-1185">Reference proteome</keyword>
<dbReference type="EMBL" id="JAUCMV010000003">
    <property type="protein sequence ID" value="KAK0411772.1"/>
    <property type="molecule type" value="Genomic_DNA"/>
</dbReference>
<dbReference type="CDD" id="cd14686">
    <property type="entry name" value="bZIP"/>
    <property type="match status" value="1"/>
</dbReference>
<dbReference type="Proteomes" id="UP001175271">
    <property type="component" value="Unassembled WGS sequence"/>
</dbReference>
<evidence type="ECO:0000256" key="1">
    <source>
        <dbReference type="SAM" id="Coils"/>
    </source>
</evidence>
<proteinExistence type="predicted"/>
<feature type="compositionally biased region" description="Low complexity" evidence="2">
    <location>
        <begin position="110"/>
        <end position="130"/>
    </location>
</feature>
<feature type="region of interest" description="Disordered" evidence="2">
    <location>
        <begin position="51"/>
        <end position="158"/>
    </location>
</feature>
<name>A0AA39HTI8_9BILA</name>
<accession>A0AA39HTI8</accession>
<evidence type="ECO:0000313" key="4">
    <source>
        <dbReference type="Proteomes" id="UP001175271"/>
    </source>
</evidence>
<sequence length="230" mass="25971">MAERPSVICGPRTSLPIKREVPQVDPDDDDQPQDLSMKTKVKRECLSLPTDLSVHPSKPIDLRDFSLPKKEASPEVVTDVVTLDKRDSVSPTTPLTPMERISFAIQECAPSTSATPPAESSSPSPHLSLPEPQPRRRGRPRLPDTQIPDGDATNGDSKIFQKRLYARQYRERIKTQLDAKAELQRKLNDIRAQNELLQKEIDLLKQQNLAYREQQAIMNYPNGNMKNLTN</sequence>